<dbReference type="InterPro" id="IPR024735">
    <property type="entry name" value="TcpC"/>
</dbReference>
<dbReference type="AlphaFoldDB" id="A0A242AZZ9"/>
<proteinExistence type="predicted"/>
<reference evidence="1 2" key="1">
    <citation type="submission" date="2017-05" db="EMBL/GenBank/DDBJ databases">
        <title>The Genome Sequence of Enterococcus faecium 7H8_DIV0219.</title>
        <authorList>
            <consortium name="The Broad Institute Genomics Platform"/>
            <consortium name="The Broad Institute Genomic Center for Infectious Diseases"/>
            <person name="Earl A."/>
            <person name="Manson A."/>
            <person name="Schwartman J."/>
            <person name="Gilmore M."/>
            <person name="Abouelleil A."/>
            <person name="Cao P."/>
            <person name="Chapman S."/>
            <person name="Cusick C."/>
            <person name="Shea T."/>
            <person name="Young S."/>
            <person name="Neafsey D."/>
            <person name="Nusbaum C."/>
            <person name="Birren B."/>
        </authorList>
    </citation>
    <scope>NUCLEOTIDE SEQUENCE [LARGE SCALE GENOMIC DNA]</scope>
    <source>
        <strain evidence="1 2">7H8_DIV0219</strain>
    </source>
</reference>
<dbReference type="Pfam" id="PF12642">
    <property type="entry name" value="TpcC"/>
    <property type="match status" value="1"/>
</dbReference>
<dbReference type="CDD" id="cd16428">
    <property type="entry name" value="TcpC_C"/>
    <property type="match status" value="1"/>
</dbReference>
<dbReference type="RefSeq" id="WP_086323965.1">
    <property type="nucleotide sequence ID" value="NZ_NGKW01000018.1"/>
</dbReference>
<dbReference type="Gene3D" id="3.10.450.540">
    <property type="match status" value="1"/>
</dbReference>
<evidence type="ECO:0000313" key="1">
    <source>
        <dbReference type="EMBL" id="OTN86633.1"/>
    </source>
</evidence>
<comment type="caution">
    <text evidence="1">The sequence shown here is derived from an EMBL/GenBank/DDBJ whole genome shotgun (WGS) entry which is preliminary data.</text>
</comment>
<sequence length="327" mass="38031">MKKSQLRRKEKTEKIPKQKTIHSKKIIKWVWLALLFLCFSGGFAFFQSMKASMRVSMVKEEIHHLQQREASNQAELVFTPEIESFMNRFVALFMNTLEDYEHEQARQEMLLKEFYAQDWSQEIDSPSGVRKLTAASLIGLKKVENVPTASYKVSYEIHSVDEKDKKEATTTVTQVLNIPFKTSNKGCRVVAYPYFTAIPENTEKQTMLTYDESLYETADPTISHAVESFVKDFLEKYAKNSAKDMAYMMKEPEGLNQTSTVDQVEMKVLTYKDKERPIIVKAMVTFRDGGTSLLQREQMTLVITKRADQYYVEKLTHNWLDTKEENK</sequence>
<dbReference type="Proteomes" id="UP000194885">
    <property type="component" value="Unassembled WGS sequence"/>
</dbReference>
<evidence type="ECO:0008006" key="3">
    <source>
        <dbReference type="Google" id="ProtNLM"/>
    </source>
</evidence>
<name>A0A242AZZ9_ENTFC</name>
<protein>
    <recommendedName>
        <fullName evidence="3">Conjugal transfer protein</fullName>
    </recommendedName>
</protein>
<dbReference type="EMBL" id="NGKW01000018">
    <property type="protein sequence ID" value="OTN86633.1"/>
    <property type="molecule type" value="Genomic_DNA"/>
</dbReference>
<dbReference type="CDD" id="cd16386">
    <property type="entry name" value="TcpC_N"/>
    <property type="match status" value="1"/>
</dbReference>
<accession>A0A242AZZ9</accession>
<gene>
    <name evidence="1" type="ORF">A5810_003031</name>
</gene>
<evidence type="ECO:0000313" key="2">
    <source>
        <dbReference type="Proteomes" id="UP000194885"/>
    </source>
</evidence>
<organism evidence="1 2">
    <name type="scientific">Enterococcus faecium</name>
    <name type="common">Streptococcus faecium</name>
    <dbReference type="NCBI Taxonomy" id="1352"/>
    <lineage>
        <taxon>Bacteria</taxon>
        <taxon>Bacillati</taxon>
        <taxon>Bacillota</taxon>
        <taxon>Bacilli</taxon>
        <taxon>Lactobacillales</taxon>
        <taxon>Enterococcaceae</taxon>
        <taxon>Enterococcus</taxon>
    </lineage>
</organism>
<dbReference type="InterPro" id="IPR035628">
    <property type="entry name" value="TcpC_C"/>
</dbReference>